<feature type="binding site" evidence="8">
    <location>
        <begin position="206"/>
        <end position="208"/>
    </location>
    <ligand>
        <name>ATP</name>
        <dbReference type="ChEBI" id="CHEBI:30616"/>
    </ligand>
</feature>
<accession>A0A848MGU1</accession>
<dbReference type="NCBIfam" id="TIGR00347">
    <property type="entry name" value="bioD"/>
    <property type="match status" value="1"/>
</dbReference>
<evidence type="ECO:0000313" key="9">
    <source>
        <dbReference type="EMBL" id="NMP26371.1"/>
    </source>
</evidence>
<evidence type="ECO:0000256" key="1">
    <source>
        <dbReference type="ARBA" id="ARBA00022490"/>
    </source>
</evidence>
<name>A0A848MGU1_9GAMM</name>
<organism evidence="9 10">
    <name type="scientific">Rouxiella aceris</name>
    <dbReference type="NCBI Taxonomy" id="2703884"/>
    <lineage>
        <taxon>Bacteria</taxon>
        <taxon>Pseudomonadati</taxon>
        <taxon>Pseudomonadota</taxon>
        <taxon>Gammaproteobacteria</taxon>
        <taxon>Enterobacterales</taxon>
        <taxon>Yersiniaceae</taxon>
        <taxon>Rouxiella</taxon>
    </lineage>
</organism>
<dbReference type="PANTHER" id="PTHR43210">
    <property type="entry name" value="DETHIOBIOTIN SYNTHETASE"/>
    <property type="match status" value="1"/>
</dbReference>
<feature type="binding site" evidence="8">
    <location>
        <position position="56"/>
    </location>
    <ligand>
        <name>Mg(2+)</name>
        <dbReference type="ChEBI" id="CHEBI:18420"/>
    </ligand>
</feature>
<feature type="binding site" evidence="8">
    <location>
        <position position="43"/>
    </location>
    <ligand>
        <name>substrate</name>
    </ligand>
</feature>
<comment type="subcellular location">
    <subcellularLocation>
        <location evidence="8">Cytoplasm</location>
    </subcellularLocation>
</comment>
<dbReference type="Gene3D" id="3.40.50.300">
    <property type="entry name" value="P-loop containing nucleotide triphosphate hydrolases"/>
    <property type="match status" value="1"/>
</dbReference>
<feature type="binding site" evidence="8">
    <location>
        <position position="56"/>
    </location>
    <ligand>
        <name>ATP</name>
        <dbReference type="ChEBI" id="CHEBI:30616"/>
    </ligand>
</feature>
<gene>
    <name evidence="8 9" type="primary">bioD</name>
    <name evidence="9" type="ORF">GW590_05765</name>
</gene>
<keyword evidence="5 8" id="KW-0093">Biotin biosynthesis</keyword>
<feature type="binding site" evidence="8">
    <location>
        <begin position="14"/>
        <end position="19"/>
    </location>
    <ligand>
        <name>ATP</name>
        <dbReference type="ChEBI" id="CHEBI:30616"/>
    </ligand>
</feature>
<sequence length="229" mass="24648">MQQQRWFITGTDTEVGKTVATCAFLQAAAAAGFTTAGYKPVASGSEVTALGLRNSDALALQANSSVSLDYQQVNPCTFLQPTSPHIVSELEGRPIALETLSQGLRQLEPLADWVVVEGAGGWFTPLNATQTFADWVAQEQLPVILVVGMRLGCINHALLTAQAVRHSGLTLAGWIANDVEETGKHHQAYVATLKRMLPAPMLGEIPYLQPHEFADHGRYLTLDALLTVS</sequence>
<feature type="binding site" evidence="8">
    <location>
        <begin position="117"/>
        <end position="120"/>
    </location>
    <ligand>
        <name>ATP</name>
        <dbReference type="ChEBI" id="CHEBI:30616"/>
    </ligand>
</feature>
<dbReference type="GO" id="GO:0005524">
    <property type="term" value="F:ATP binding"/>
    <property type="evidence" value="ECO:0007669"/>
    <property type="project" value="UniProtKB-UniRule"/>
</dbReference>
<dbReference type="GO" id="GO:0042803">
    <property type="term" value="F:protein homodimerization activity"/>
    <property type="evidence" value="ECO:0007669"/>
    <property type="project" value="UniProtKB-ARBA"/>
</dbReference>
<keyword evidence="6 8" id="KW-0067">ATP-binding</keyword>
<feature type="binding site" evidence="8">
    <location>
        <position position="18"/>
    </location>
    <ligand>
        <name>Mg(2+)</name>
        <dbReference type="ChEBI" id="CHEBI:18420"/>
    </ligand>
</feature>
<dbReference type="PANTHER" id="PTHR43210:SF5">
    <property type="entry name" value="DETHIOBIOTIN SYNTHETASE"/>
    <property type="match status" value="1"/>
</dbReference>
<dbReference type="EMBL" id="JAADJU010000002">
    <property type="protein sequence ID" value="NMP26371.1"/>
    <property type="molecule type" value="Genomic_DNA"/>
</dbReference>
<feature type="binding site" evidence="8">
    <location>
        <begin position="177"/>
        <end position="178"/>
    </location>
    <ligand>
        <name>ATP</name>
        <dbReference type="ChEBI" id="CHEBI:30616"/>
    </ligand>
</feature>
<dbReference type="FunFam" id="3.40.50.300:FF:000292">
    <property type="entry name" value="ATP-dependent dethiobiotin synthetase BioD"/>
    <property type="match status" value="1"/>
</dbReference>
<dbReference type="Proteomes" id="UP000585363">
    <property type="component" value="Unassembled WGS sequence"/>
</dbReference>
<evidence type="ECO:0000256" key="4">
    <source>
        <dbReference type="ARBA" id="ARBA00022741"/>
    </source>
</evidence>
<keyword evidence="2 8" id="KW-0436">Ligase</keyword>
<reference evidence="9 10" key="1">
    <citation type="submission" date="2020-01" db="EMBL/GenBank/DDBJ databases">
        <authorList>
            <person name="Lee S.D."/>
        </authorList>
    </citation>
    <scope>NUCLEOTIDE SEQUENCE [LARGE SCALE GENOMIC DNA]</scope>
    <source>
        <strain evidence="9 10">SAP-1</strain>
    </source>
</reference>
<dbReference type="InterPro" id="IPR004472">
    <property type="entry name" value="DTB_synth_BioD"/>
</dbReference>
<dbReference type="GO" id="GO:0004141">
    <property type="term" value="F:dethiobiotin synthase activity"/>
    <property type="evidence" value="ECO:0007669"/>
    <property type="project" value="UniProtKB-UniRule"/>
</dbReference>
<proteinExistence type="inferred from homology"/>
<comment type="similarity">
    <text evidence="8">Belongs to the dethiobiotin synthetase family.</text>
</comment>
<evidence type="ECO:0000256" key="7">
    <source>
        <dbReference type="ARBA" id="ARBA00022842"/>
    </source>
</evidence>
<evidence type="ECO:0000256" key="8">
    <source>
        <dbReference type="HAMAP-Rule" id="MF_00336"/>
    </source>
</evidence>
<dbReference type="RefSeq" id="WP_169402128.1">
    <property type="nucleotide sequence ID" value="NZ_JAADJU010000002.1"/>
</dbReference>
<dbReference type="Pfam" id="PF13500">
    <property type="entry name" value="AAA_26"/>
    <property type="match status" value="1"/>
</dbReference>
<comment type="cofactor">
    <cofactor evidence="8">
        <name>Mg(2+)</name>
        <dbReference type="ChEBI" id="CHEBI:18420"/>
    </cofactor>
</comment>
<feature type="binding site" evidence="8">
    <location>
        <position position="117"/>
    </location>
    <ligand>
        <name>Mg(2+)</name>
        <dbReference type="ChEBI" id="CHEBI:18420"/>
    </ligand>
</feature>
<protein>
    <recommendedName>
        <fullName evidence="8">ATP-dependent dethiobiotin synthetase BioD</fullName>
        <ecNumber evidence="8">6.3.3.3</ecNumber>
    </recommendedName>
    <alternativeName>
        <fullName evidence="8">DTB synthetase</fullName>
        <shortName evidence="8">DTBS</shortName>
    </alternativeName>
    <alternativeName>
        <fullName evidence="8">Dethiobiotin synthase</fullName>
    </alternativeName>
</protein>
<evidence type="ECO:0000256" key="5">
    <source>
        <dbReference type="ARBA" id="ARBA00022756"/>
    </source>
</evidence>
<evidence type="ECO:0000256" key="6">
    <source>
        <dbReference type="ARBA" id="ARBA00022840"/>
    </source>
</evidence>
<keyword evidence="7 8" id="KW-0460">Magnesium</keyword>
<keyword evidence="1 8" id="KW-0963">Cytoplasm</keyword>
<keyword evidence="4 8" id="KW-0547">Nucleotide-binding</keyword>
<feature type="active site" evidence="8">
    <location>
        <position position="39"/>
    </location>
</feature>
<dbReference type="SUPFAM" id="SSF52540">
    <property type="entry name" value="P-loop containing nucleoside triphosphate hydrolases"/>
    <property type="match status" value="1"/>
</dbReference>
<dbReference type="InterPro" id="IPR027417">
    <property type="entry name" value="P-loop_NTPase"/>
</dbReference>
<dbReference type="CDD" id="cd03109">
    <property type="entry name" value="DTBS"/>
    <property type="match status" value="1"/>
</dbReference>
<comment type="caution">
    <text evidence="8">Lacks conserved residue(s) required for the propagation of feature annotation.</text>
</comment>
<dbReference type="GO" id="GO:0005829">
    <property type="term" value="C:cytosol"/>
    <property type="evidence" value="ECO:0007669"/>
    <property type="project" value="TreeGrafter"/>
</dbReference>
<dbReference type="EC" id="6.3.3.3" evidence="8"/>
<dbReference type="UniPathway" id="UPA00078">
    <property type="reaction ID" value="UER00161"/>
</dbReference>
<comment type="pathway">
    <text evidence="8">Cofactor biosynthesis; biotin biosynthesis; biotin from 7,8-diaminononanoate: step 1/2.</text>
</comment>
<evidence type="ECO:0000313" key="10">
    <source>
        <dbReference type="Proteomes" id="UP000585363"/>
    </source>
</evidence>
<dbReference type="HAMAP" id="MF_00336">
    <property type="entry name" value="BioD"/>
    <property type="match status" value="1"/>
</dbReference>
<keyword evidence="10" id="KW-1185">Reference proteome</keyword>
<evidence type="ECO:0000256" key="2">
    <source>
        <dbReference type="ARBA" id="ARBA00022598"/>
    </source>
</evidence>
<dbReference type="GO" id="GO:0009102">
    <property type="term" value="P:biotin biosynthetic process"/>
    <property type="evidence" value="ECO:0007669"/>
    <property type="project" value="UniProtKB-UniRule"/>
</dbReference>
<comment type="subunit">
    <text evidence="8">Homodimer.</text>
</comment>
<dbReference type="AlphaFoldDB" id="A0A848MGU1"/>
<comment type="caution">
    <text evidence="9">The sequence shown here is derived from an EMBL/GenBank/DDBJ whole genome shotgun (WGS) entry which is preliminary data.</text>
</comment>
<keyword evidence="3 8" id="KW-0479">Metal-binding</keyword>
<dbReference type="PIRSF" id="PIRSF006755">
    <property type="entry name" value="DTB_synth"/>
    <property type="match status" value="1"/>
</dbReference>
<evidence type="ECO:0000256" key="3">
    <source>
        <dbReference type="ARBA" id="ARBA00022723"/>
    </source>
</evidence>
<comment type="catalytic activity">
    <reaction evidence="8">
        <text>(7R,8S)-7,8-diammoniononanoate + CO2 + ATP = (4R,5S)-dethiobiotin + ADP + phosphate + 3 H(+)</text>
        <dbReference type="Rhea" id="RHEA:15805"/>
        <dbReference type="ChEBI" id="CHEBI:15378"/>
        <dbReference type="ChEBI" id="CHEBI:16526"/>
        <dbReference type="ChEBI" id="CHEBI:30616"/>
        <dbReference type="ChEBI" id="CHEBI:43474"/>
        <dbReference type="ChEBI" id="CHEBI:149469"/>
        <dbReference type="ChEBI" id="CHEBI:149473"/>
        <dbReference type="ChEBI" id="CHEBI:456216"/>
        <dbReference type="EC" id="6.3.3.3"/>
    </reaction>
</comment>
<reference evidence="9 10" key="2">
    <citation type="submission" date="2020-06" db="EMBL/GenBank/DDBJ databases">
        <title>Polyphasic characterization of a Rahnella strain isolated from tree sap.</title>
        <authorList>
            <person name="Kim I.S."/>
        </authorList>
    </citation>
    <scope>NUCLEOTIDE SEQUENCE [LARGE SCALE GENOMIC DNA]</scope>
    <source>
        <strain evidence="9 10">SAP-1</strain>
    </source>
</reference>
<comment type="function">
    <text evidence="8">Catalyzes a mechanistically unusual reaction, the ATP-dependent insertion of CO2 between the N7 and N8 nitrogen atoms of 7,8-diaminopelargonic acid (DAPA, also called 7,8-diammoniononanoate) to form a ureido ring.</text>
</comment>
<dbReference type="GO" id="GO:0000287">
    <property type="term" value="F:magnesium ion binding"/>
    <property type="evidence" value="ECO:0007669"/>
    <property type="project" value="UniProtKB-UniRule"/>
</dbReference>